<evidence type="ECO:0000256" key="3">
    <source>
        <dbReference type="ARBA" id="ARBA00022692"/>
    </source>
</evidence>
<keyword evidence="13" id="KW-1185">Reference proteome</keyword>
<dbReference type="Gene3D" id="3.40.630.30">
    <property type="match status" value="1"/>
</dbReference>
<evidence type="ECO:0000259" key="11">
    <source>
        <dbReference type="PROSITE" id="PS51186"/>
    </source>
</evidence>
<dbReference type="Pfam" id="PF00583">
    <property type="entry name" value="Acetyltransf_1"/>
    <property type="match status" value="1"/>
</dbReference>
<dbReference type="SUPFAM" id="SSF55729">
    <property type="entry name" value="Acyl-CoA N-acyltransferases (Nat)"/>
    <property type="match status" value="1"/>
</dbReference>
<evidence type="ECO:0000256" key="2">
    <source>
        <dbReference type="ARBA" id="ARBA00022679"/>
    </source>
</evidence>
<comment type="subcellular location">
    <subcellularLocation>
        <location evidence="1">Membrane</location>
    </subcellularLocation>
</comment>
<evidence type="ECO:0000256" key="7">
    <source>
        <dbReference type="ARBA" id="ARBA00037582"/>
    </source>
</evidence>
<evidence type="ECO:0000313" key="12">
    <source>
        <dbReference type="EMBL" id="KAJ3840029.1"/>
    </source>
</evidence>
<comment type="function">
    <text evidence="7">Probable acetyltransferase.</text>
</comment>
<evidence type="ECO:0000256" key="6">
    <source>
        <dbReference type="ARBA" id="ARBA00023315"/>
    </source>
</evidence>
<feature type="domain" description="N-acetyltransferase" evidence="11">
    <location>
        <begin position="148"/>
        <end position="302"/>
    </location>
</feature>
<sequence length="303" mass="33353">MHGDHKVITDSLSRGSSTIPSTDFVRVRIFRQSDSKAVRRLFLTCLLTGEGAPTRAHLAVTLRSPAFLNALKVLIVSTVIATITFNAESSTTNGKGYPGISTTKGMSTAIAFSALCYLCYAIYSSLGFYVGFVLTCLRTDLVNIRKHYNLRPIQSLSDKIHANEEPEGLLDPELGPAGVKAFWVAEIVSSVTNKAEIVGCISLNDPPPPPFTEPNDRVAELCRMVISPYHRRKGIAGALIKACETHAMASEYQLSAIVLRTTFYQPHARELYAKLGYRIALEKTIHFGNADIPVFLYRKELTK</sequence>
<evidence type="ECO:0000313" key="13">
    <source>
        <dbReference type="Proteomes" id="UP001163846"/>
    </source>
</evidence>
<dbReference type="AlphaFoldDB" id="A0AA38UFX0"/>
<evidence type="ECO:0000256" key="10">
    <source>
        <dbReference type="SAM" id="Phobius"/>
    </source>
</evidence>
<reference evidence="12" key="1">
    <citation type="submission" date="2022-08" db="EMBL/GenBank/DDBJ databases">
        <authorList>
            <consortium name="DOE Joint Genome Institute"/>
            <person name="Min B."/>
            <person name="Riley R."/>
            <person name="Sierra-Patev S."/>
            <person name="Naranjo-Ortiz M."/>
            <person name="Looney B."/>
            <person name="Konkel Z."/>
            <person name="Slot J.C."/>
            <person name="Sakamoto Y."/>
            <person name="Steenwyk J.L."/>
            <person name="Rokas A."/>
            <person name="Carro J."/>
            <person name="Camarero S."/>
            <person name="Ferreira P."/>
            <person name="Molpeceres G."/>
            <person name="Ruiz-Duenas F.J."/>
            <person name="Serrano A."/>
            <person name="Henrissat B."/>
            <person name="Drula E."/>
            <person name="Hughes K.W."/>
            <person name="Mata J.L."/>
            <person name="Ishikawa N.K."/>
            <person name="Vargas-Isla R."/>
            <person name="Ushijima S."/>
            <person name="Smith C.A."/>
            <person name="Ahrendt S."/>
            <person name="Andreopoulos W."/>
            <person name="He G."/>
            <person name="Labutti K."/>
            <person name="Lipzen A."/>
            <person name="Ng V."/>
            <person name="Sandor L."/>
            <person name="Barry K."/>
            <person name="Martinez A.T."/>
            <person name="Xiao Y."/>
            <person name="Gibbons J.G."/>
            <person name="Terashima K."/>
            <person name="Hibbett D.S."/>
            <person name="Grigoriev I.V."/>
        </authorList>
    </citation>
    <scope>NUCLEOTIDE SEQUENCE</scope>
    <source>
        <strain evidence="12">TFB9207</strain>
    </source>
</reference>
<comment type="caution">
    <text evidence="12">The sequence shown here is derived from an EMBL/GenBank/DDBJ whole genome shotgun (WGS) entry which is preliminary data.</text>
</comment>
<dbReference type="EMBL" id="MU806097">
    <property type="protein sequence ID" value="KAJ3840029.1"/>
    <property type="molecule type" value="Genomic_DNA"/>
</dbReference>
<dbReference type="PANTHER" id="PTHR13947">
    <property type="entry name" value="GNAT FAMILY N-ACETYLTRANSFERASE"/>
    <property type="match status" value="1"/>
</dbReference>
<dbReference type="PANTHER" id="PTHR13947:SF51">
    <property type="entry name" value="N-ACETYLTRANSFERASE 14-RELATED"/>
    <property type="match status" value="1"/>
</dbReference>
<proteinExistence type="inferred from homology"/>
<dbReference type="GO" id="GO:0016020">
    <property type="term" value="C:membrane"/>
    <property type="evidence" value="ECO:0007669"/>
    <property type="project" value="UniProtKB-SubCell"/>
</dbReference>
<feature type="transmembrane region" description="Helical" evidence="10">
    <location>
        <begin position="107"/>
        <end position="137"/>
    </location>
</feature>
<dbReference type="Proteomes" id="UP001163846">
    <property type="component" value="Unassembled WGS sequence"/>
</dbReference>
<evidence type="ECO:0000256" key="9">
    <source>
        <dbReference type="ARBA" id="ARBA00040241"/>
    </source>
</evidence>
<dbReference type="InterPro" id="IPR016181">
    <property type="entry name" value="Acyl_CoA_acyltransferase"/>
</dbReference>
<evidence type="ECO:0000256" key="8">
    <source>
        <dbReference type="ARBA" id="ARBA00038470"/>
    </source>
</evidence>
<dbReference type="CDD" id="cd04301">
    <property type="entry name" value="NAT_SF"/>
    <property type="match status" value="1"/>
</dbReference>
<dbReference type="InterPro" id="IPR000182">
    <property type="entry name" value="GNAT_dom"/>
</dbReference>
<evidence type="ECO:0000256" key="1">
    <source>
        <dbReference type="ARBA" id="ARBA00004370"/>
    </source>
</evidence>
<keyword evidence="4 10" id="KW-1133">Transmembrane helix</keyword>
<organism evidence="12 13">
    <name type="scientific">Lentinula raphanica</name>
    <dbReference type="NCBI Taxonomy" id="153919"/>
    <lineage>
        <taxon>Eukaryota</taxon>
        <taxon>Fungi</taxon>
        <taxon>Dikarya</taxon>
        <taxon>Basidiomycota</taxon>
        <taxon>Agaricomycotina</taxon>
        <taxon>Agaricomycetes</taxon>
        <taxon>Agaricomycetidae</taxon>
        <taxon>Agaricales</taxon>
        <taxon>Marasmiineae</taxon>
        <taxon>Omphalotaceae</taxon>
        <taxon>Lentinula</taxon>
    </lineage>
</organism>
<accession>A0AA38UFX0</accession>
<evidence type="ECO:0000256" key="4">
    <source>
        <dbReference type="ARBA" id="ARBA00022989"/>
    </source>
</evidence>
<feature type="transmembrane region" description="Helical" evidence="10">
    <location>
        <begin position="66"/>
        <end position="87"/>
    </location>
</feature>
<comment type="similarity">
    <text evidence="8">Belongs to the camello family.</text>
</comment>
<name>A0AA38UFX0_9AGAR</name>
<dbReference type="InterPro" id="IPR050769">
    <property type="entry name" value="NAT_camello-type"/>
</dbReference>
<protein>
    <recommendedName>
        <fullName evidence="9">Probable N-acetyltransferase 14</fullName>
    </recommendedName>
</protein>
<dbReference type="GO" id="GO:0008080">
    <property type="term" value="F:N-acetyltransferase activity"/>
    <property type="evidence" value="ECO:0007669"/>
    <property type="project" value="InterPro"/>
</dbReference>
<keyword evidence="5 10" id="KW-0472">Membrane</keyword>
<keyword evidence="2" id="KW-0808">Transferase</keyword>
<evidence type="ECO:0000256" key="5">
    <source>
        <dbReference type="ARBA" id="ARBA00023136"/>
    </source>
</evidence>
<keyword evidence="3 10" id="KW-0812">Transmembrane</keyword>
<dbReference type="PROSITE" id="PS51186">
    <property type="entry name" value="GNAT"/>
    <property type="match status" value="1"/>
</dbReference>
<keyword evidence="6" id="KW-0012">Acyltransferase</keyword>
<gene>
    <name evidence="12" type="ORF">F5878DRAFT_614367</name>
</gene>